<dbReference type="Proteomes" id="UP000078550">
    <property type="component" value="Unassembled WGS sequence"/>
</dbReference>
<name>A0A1A8ZNP8_PLAOA</name>
<dbReference type="EMBL" id="FLRE01000182">
    <property type="protein sequence ID" value="SBT46299.1"/>
    <property type="molecule type" value="Genomic_DNA"/>
</dbReference>
<keyword evidence="4" id="KW-1185">Reference proteome</keyword>
<reference evidence="3 4" key="2">
    <citation type="submission" date="2016-05" db="EMBL/GenBank/DDBJ databases">
        <authorList>
            <person name="Naeem Raeece"/>
        </authorList>
    </citation>
    <scope>NUCLEOTIDE SEQUENCE [LARGE SCALE GENOMIC DNA]</scope>
</reference>
<proteinExistence type="predicted"/>
<dbReference type="AlphaFoldDB" id="A0A1A8ZNP8"/>
<protein>
    <submittedName>
        <fullName evidence="1">Rap guanine nucleotide exchange factor, putative</fullName>
    </submittedName>
</protein>
<evidence type="ECO:0000313" key="1">
    <source>
        <dbReference type="EMBL" id="SBT45726.1"/>
    </source>
</evidence>
<evidence type="ECO:0000313" key="3">
    <source>
        <dbReference type="Proteomes" id="UP000078550"/>
    </source>
</evidence>
<sequence length="465" mass="56121">MDDIESGAIENIHDYLKGCLDKNICNDKEDEKNNVDDVSLIYSSLKRYILRLTNINNFIRQENYFLRKKNEELIKKHRERNILKNYKNEKGIHGVYMKEINKLNKENEFIKYKFQKMLRKNLTLERNYMQLNNSQLKREYYSYKQNGKNEPININLNESDEISIFSNFDKNDNRVTETSSEIQPGNNQGKRKNCLDVMNPFSFEQKIERILKCADILEDILNILNNNIRYDEPRIFQQKVKNIKEEKEKLALQNAFLKEKILQIETFILNDPFLVEKFNFFYDTTNINFDESIKNNYNLYESSNMKMLYHNLCSLENKNDDLKQELLNEKKKSHIYKRYMHDMRNKFKVDLTDLCELNYENSVNYNKVNQLYSSLRYSTNQVDPYPFIIHDDTTTEKKELQENHRKEMKWKYMNYLYNMNNSEFFGMFKMSSEKIDHNQQMLAQAWRRIGELDGDIDYIKVCSIT</sequence>
<gene>
    <name evidence="1" type="ORF">POVWA1_052500</name>
    <name evidence="2" type="ORF">POVWA2_051770</name>
</gene>
<dbReference type="EMBL" id="FLRD01000137">
    <property type="protein sequence ID" value="SBT45726.1"/>
    <property type="molecule type" value="Genomic_DNA"/>
</dbReference>
<evidence type="ECO:0000313" key="4">
    <source>
        <dbReference type="Proteomes" id="UP000078555"/>
    </source>
</evidence>
<organism evidence="1 4">
    <name type="scientific">Plasmodium ovale wallikeri</name>
    <dbReference type="NCBI Taxonomy" id="864142"/>
    <lineage>
        <taxon>Eukaryota</taxon>
        <taxon>Sar</taxon>
        <taxon>Alveolata</taxon>
        <taxon>Apicomplexa</taxon>
        <taxon>Aconoidasida</taxon>
        <taxon>Haemosporida</taxon>
        <taxon>Plasmodiidae</taxon>
        <taxon>Plasmodium</taxon>
        <taxon>Plasmodium (Plasmodium)</taxon>
    </lineage>
</organism>
<evidence type="ECO:0000313" key="2">
    <source>
        <dbReference type="EMBL" id="SBT46299.1"/>
    </source>
</evidence>
<accession>A0A1A8ZNP8</accession>
<reference evidence="1" key="1">
    <citation type="submission" date="2016-05" db="EMBL/GenBank/DDBJ databases">
        <authorList>
            <person name="Lavstsen T."/>
            <person name="Jespersen J.S."/>
        </authorList>
    </citation>
    <scope>NUCLEOTIDE SEQUENCE [LARGE SCALE GENOMIC DNA]</scope>
</reference>
<dbReference type="Proteomes" id="UP000078555">
    <property type="component" value="Unassembled WGS sequence"/>
</dbReference>